<evidence type="ECO:0000313" key="3">
    <source>
        <dbReference type="Proteomes" id="UP000186817"/>
    </source>
</evidence>
<organism evidence="2 3">
    <name type="scientific">Symbiodinium microadriaticum</name>
    <name type="common">Dinoflagellate</name>
    <name type="synonym">Zooxanthella microadriatica</name>
    <dbReference type="NCBI Taxonomy" id="2951"/>
    <lineage>
        <taxon>Eukaryota</taxon>
        <taxon>Sar</taxon>
        <taxon>Alveolata</taxon>
        <taxon>Dinophyceae</taxon>
        <taxon>Suessiales</taxon>
        <taxon>Symbiodiniaceae</taxon>
        <taxon>Symbiodinium</taxon>
    </lineage>
</organism>
<feature type="compositionally biased region" description="Low complexity" evidence="1">
    <location>
        <begin position="7"/>
        <end position="18"/>
    </location>
</feature>
<feature type="compositionally biased region" description="Acidic residues" evidence="1">
    <location>
        <begin position="21"/>
        <end position="30"/>
    </location>
</feature>
<name>A0A1Q9CSA9_SYMMI</name>
<feature type="compositionally biased region" description="Basic and acidic residues" evidence="1">
    <location>
        <begin position="314"/>
        <end position="330"/>
    </location>
</feature>
<feature type="compositionally biased region" description="Low complexity" evidence="1">
    <location>
        <begin position="375"/>
        <end position="387"/>
    </location>
</feature>
<dbReference type="EMBL" id="LSRX01000955">
    <property type="protein sequence ID" value="OLP85809.1"/>
    <property type="molecule type" value="Genomic_DNA"/>
</dbReference>
<feature type="region of interest" description="Disordered" evidence="1">
    <location>
        <begin position="249"/>
        <end position="394"/>
    </location>
</feature>
<sequence length="547" mass="61182">MPRSVPSSEASTESSATSNFEGEESSETAELDWPVHYSTMLGPPNPPPRDAASLAAIQDEQLQLSERTMRSMEWFCNIVLRFFCWQSRRCFMEEIQGRPSRSISASLATWGRTQSELPANEVLERTAAHLDDATAGTLWADFAWLGTLLRQQPERNDRAWILTTGNQFCPGKPLLQQNLWPSVVSRLQQRLPEGLVQEVADTIFDMASALWYQDYLMVLLPWLTSTEQLQFQQWFQEYERNQFLALPRSAGETTPLPGEDLNEAAAVGGGERGAAGGQEPGSEQPSTGMHGSGQGEAPGRTTAAAATKWPRGHLKGDRKGEEPEEPDKNQALEPTGKGRAPSPRRPSQRRSGPGQTGKPSSEDRERSNARTGGDSSSAERATAAIAATNDRRDQDRENAALQDLVVAMGRLTLRIEDSLNVYGLDTSFMLFLQTKEPEKGWTITKELYSVAKEWNRQKAEEASALTQPMRTEMCLKAKEMGLTDGTSYLYLKWNQKDHHYEPDTQEPLALAKAMEIVDYLEAHQMYCLMRQEPLAMHIDQLLQSFQR</sequence>
<protein>
    <submittedName>
        <fullName evidence="2">Uncharacterized protein</fullName>
    </submittedName>
</protein>
<accession>A0A1Q9CSA9</accession>
<dbReference type="AlphaFoldDB" id="A0A1Q9CSA9"/>
<feature type="region of interest" description="Disordered" evidence="1">
    <location>
        <begin position="1"/>
        <end position="50"/>
    </location>
</feature>
<keyword evidence="3" id="KW-1185">Reference proteome</keyword>
<dbReference type="Proteomes" id="UP000186817">
    <property type="component" value="Unassembled WGS sequence"/>
</dbReference>
<feature type="compositionally biased region" description="Gly residues" evidence="1">
    <location>
        <begin position="267"/>
        <end position="279"/>
    </location>
</feature>
<evidence type="ECO:0000313" key="2">
    <source>
        <dbReference type="EMBL" id="OLP85809.1"/>
    </source>
</evidence>
<dbReference type="OrthoDB" id="420278at2759"/>
<gene>
    <name evidence="2" type="ORF">AK812_SmicGene33156</name>
</gene>
<comment type="caution">
    <text evidence="2">The sequence shown here is derived from an EMBL/GenBank/DDBJ whole genome shotgun (WGS) entry which is preliminary data.</text>
</comment>
<proteinExistence type="predicted"/>
<evidence type="ECO:0000256" key="1">
    <source>
        <dbReference type="SAM" id="MobiDB-lite"/>
    </source>
</evidence>
<reference evidence="2 3" key="1">
    <citation type="submission" date="2016-02" db="EMBL/GenBank/DDBJ databases">
        <title>Genome analysis of coral dinoflagellate symbionts highlights evolutionary adaptations to a symbiotic lifestyle.</title>
        <authorList>
            <person name="Aranda M."/>
            <person name="Li Y."/>
            <person name="Liew Y.J."/>
            <person name="Baumgarten S."/>
            <person name="Simakov O."/>
            <person name="Wilson M."/>
            <person name="Piel J."/>
            <person name="Ashoor H."/>
            <person name="Bougouffa S."/>
            <person name="Bajic V.B."/>
            <person name="Ryu T."/>
            <person name="Ravasi T."/>
            <person name="Bayer T."/>
            <person name="Micklem G."/>
            <person name="Kim H."/>
            <person name="Bhak J."/>
            <person name="Lajeunesse T.C."/>
            <person name="Voolstra C.R."/>
        </authorList>
    </citation>
    <scope>NUCLEOTIDE SEQUENCE [LARGE SCALE GENOMIC DNA]</scope>
    <source>
        <strain evidence="2 3">CCMP2467</strain>
    </source>
</reference>